<dbReference type="AlphaFoldDB" id="A0A374NJK9"/>
<dbReference type="EMBL" id="QSOE01000073">
    <property type="protein sequence ID" value="RGI85078.1"/>
    <property type="molecule type" value="Genomic_DNA"/>
</dbReference>
<dbReference type="EMBL" id="QRNJ01000028">
    <property type="protein sequence ID" value="RHK39157.1"/>
    <property type="molecule type" value="Genomic_DNA"/>
</dbReference>
<sequence length="248" mass="28684">MQNIYTESCPLWDRGPSRYSEYPACTQTVLSDKITENTKEKGRREHMSFVGLTFFKDRIIGYGDTKGSCFIDGKLQEDKERGKIPKVFTTKDFIICTYGVNSFEVVGDKTGEIFIENWLEDNIGKVNYPEDLVKRLHEYLLKEENLLALNEQLHFIAGYIEMGQRVLVRASVNKMELSIKREYVTIPLSAYGGNDVYVQYFNKDTIQLMSDEEDIKKNIERAVKKFDKELPYNPVGGDIIVKTWSPQK</sequence>
<evidence type="ECO:0000313" key="2">
    <source>
        <dbReference type="EMBL" id="RHK39157.1"/>
    </source>
</evidence>
<reference evidence="3 4" key="1">
    <citation type="submission" date="2018-08" db="EMBL/GenBank/DDBJ databases">
        <title>A genome reference for cultivated species of the human gut microbiota.</title>
        <authorList>
            <person name="Zou Y."/>
            <person name="Xue W."/>
            <person name="Luo G."/>
        </authorList>
    </citation>
    <scope>NUCLEOTIDE SEQUENCE [LARGE SCALE GENOMIC DNA]</scope>
    <source>
        <strain evidence="2 4">AF45-14BH</strain>
        <strain evidence="1 3">TM10-1AC</strain>
    </source>
</reference>
<dbReference type="Proteomes" id="UP000262524">
    <property type="component" value="Unassembled WGS sequence"/>
</dbReference>
<name>A0A374NJK9_9FIRM</name>
<dbReference type="Proteomes" id="UP000283497">
    <property type="component" value="Unassembled WGS sequence"/>
</dbReference>
<organism evidence="1 3">
    <name type="scientific">Anaerobutyricum hallii</name>
    <dbReference type="NCBI Taxonomy" id="39488"/>
    <lineage>
        <taxon>Bacteria</taxon>
        <taxon>Bacillati</taxon>
        <taxon>Bacillota</taxon>
        <taxon>Clostridia</taxon>
        <taxon>Lachnospirales</taxon>
        <taxon>Lachnospiraceae</taxon>
        <taxon>Anaerobutyricum</taxon>
    </lineage>
</organism>
<evidence type="ECO:0000313" key="4">
    <source>
        <dbReference type="Proteomes" id="UP000283497"/>
    </source>
</evidence>
<evidence type="ECO:0000313" key="3">
    <source>
        <dbReference type="Proteomes" id="UP000262524"/>
    </source>
</evidence>
<comment type="caution">
    <text evidence="1">The sequence shown here is derived from an EMBL/GenBank/DDBJ whole genome shotgun (WGS) entry which is preliminary data.</text>
</comment>
<proteinExistence type="predicted"/>
<evidence type="ECO:0000313" key="1">
    <source>
        <dbReference type="EMBL" id="RGI85078.1"/>
    </source>
</evidence>
<accession>A0A374NJK9</accession>
<gene>
    <name evidence="2" type="ORF">DW068_08335</name>
    <name evidence="1" type="ORF">DXD91_10520</name>
</gene>
<protein>
    <submittedName>
        <fullName evidence="1">Uncharacterized protein</fullName>
    </submittedName>
</protein>
<dbReference type="RefSeq" id="WP_117982913.1">
    <property type="nucleotide sequence ID" value="NZ_QRNJ01000028.1"/>
</dbReference>